<reference evidence="2" key="1">
    <citation type="submission" date="2021-05" db="EMBL/GenBank/DDBJ databases">
        <authorList>
            <person name="Alioto T."/>
            <person name="Alioto T."/>
            <person name="Gomez Garrido J."/>
        </authorList>
    </citation>
    <scope>NUCLEOTIDE SEQUENCE</scope>
</reference>
<name>A0A8D8IWL7_CULPI</name>
<feature type="compositionally biased region" description="Low complexity" evidence="1">
    <location>
        <begin position="137"/>
        <end position="150"/>
    </location>
</feature>
<proteinExistence type="predicted"/>
<evidence type="ECO:0000256" key="1">
    <source>
        <dbReference type="SAM" id="MobiDB-lite"/>
    </source>
</evidence>
<feature type="compositionally biased region" description="Basic and acidic residues" evidence="1">
    <location>
        <begin position="75"/>
        <end position="84"/>
    </location>
</feature>
<accession>A0A8D8IWL7</accession>
<dbReference type="AlphaFoldDB" id="A0A8D8IWL7"/>
<organism evidence="2">
    <name type="scientific">Culex pipiens</name>
    <name type="common">House mosquito</name>
    <dbReference type="NCBI Taxonomy" id="7175"/>
    <lineage>
        <taxon>Eukaryota</taxon>
        <taxon>Metazoa</taxon>
        <taxon>Ecdysozoa</taxon>
        <taxon>Arthropoda</taxon>
        <taxon>Hexapoda</taxon>
        <taxon>Insecta</taxon>
        <taxon>Pterygota</taxon>
        <taxon>Neoptera</taxon>
        <taxon>Endopterygota</taxon>
        <taxon>Diptera</taxon>
        <taxon>Nematocera</taxon>
        <taxon>Culicoidea</taxon>
        <taxon>Culicidae</taxon>
        <taxon>Culicinae</taxon>
        <taxon>Culicini</taxon>
        <taxon>Culex</taxon>
        <taxon>Culex</taxon>
    </lineage>
</organism>
<feature type="region of interest" description="Disordered" evidence="1">
    <location>
        <begin position="1"/>
        <end position="158"/>
    </location>
</feature>
<sequence>MLLGELRSPGADSSANPAHAEAPLAEQPRAVRPDLEDIRGGTRGLPGRPLPASSEGSLPAPVSADPGGSVLGPERSGRAPDVHPVRRIRRYGGNLPARVTGLRGQHLGSVPGSLRAGCPRRVRMPNSLGTVVDDDPVTTTTKRPSTTTTTRRPRSPPK</sequence>
<dbReference type="EMBL" id="HBUE01264780">
    <property type="protein sequence ID" value="CAG6560893.1"/>
    <property type="molecule type" value="Transcribed_RNA"/>
</dbReference>
<protein>
    <submittedName>
        <fullName evidence="2">(northern house mosquito) hypothetical protein</fullName>
    </submittedName>
</protein>
<feature type="compositionally biased region" description="Basic and acidic residues" evidence="1">
    <location>
        <begin position="29"/>
        <end position="40"/>
    </location>
</feature>
<evidence type="ECO:0000313" key="2">
    <source>
        <dbReference type="EMBL" id="CAG6560893.1"/>
    </source>
</evidence>